<comment type="caution">
    <text evidence="1">The sequence shown here is derived from an EMBL/GenBank/DDBJ whole genome shotgun (WGS) entry which is preliminary data.</text>
</comment>
<proteinExistence type="predicted"/>
<dbReference type="Pfam" id="PF20104">
    <property type="entry name" value="DUF6494"/>
    <property type="match status" value="1"/>
</dbReference>
<dbReference type="OrthoDB" id="7363684at2"/>
<reference evidence="1 2" key="1">
    <citation type="submission" date="2016-03" db="EMBL/GenBank/DDBJ databases">
        <authorList>
            <person name="Ploux O."/>
        </authorList>
    </citation>
    <scope>NUCLEOTIDE SEQUENCE [LARGE SCALE GENOMIC DNA]</scope>
    <source>
        <strain evidence="1 2">R-45370</strain>
    </source>
</reference>
<evidence type="ECO:0000313" key="1">
    <source>
        <dbReference type="EMBL" id="OAI14002.1"/>
    </source>
</evidence>
<accession>A0A177N809</accession>
<dbReference type="RefSeq" id="WP_066983630.1">
    <property type="nucleotide sequence ID" value="NZ_LUUI01000114.1"/>
</dbReference>
<protein>
    <submittedName>
        <fullName evidence="1">Uncharacterized protein</fullName>
    </submittedName>
</protein>
<dbReference type="Proteomes" id="UP000078476">
    <property type="component" value="Unassembled WGS sequence"/>
</dbReference>
<gene>
    <name evidence="1" type="ORF">A1359_00930</name>
</gene>
<name>A0A177N809_9GAMM</name>
<dbReference type="STRING" id="980561.A1359_00930"/>
<dbReference type="InterPro" id="IPR045471">
    <property type="entry name" value="DUF6494"/>
</dbReference>
<keyword evidence="2" id="KW-1185">Reference proteome</keyword>
<dbReference type="AlphaFoldDB" id="A0A177N809"/>
<sequence length="68" mass="7500">MNEDTFNMEIRKYLKTVGIASQREIEQAVYKALESGGLQGSETLKVKMTLEVPGIGICHCIDGQIALE</sequence>
<organism evidence="1 2">
    <name type="scientific">Methylomonas lenta</name>
    <dbReference type="NCBI Taxonomy" id="980561"/>
    <lineage>
        <taxon>Bacteria</taxon>
        <taxon>Pseudomonadati</taxon>
        <taxon>Pseudomonadota</taxon>
        <taxon>Gammaproteobacteria</taxon>
        <taxon>Methylococcales</taxon>
        <taxon>Methylococcaceae</taxon>
        <taxon>Methylomonas</taxon>
    </lineage>
</organism>
<evidence type="ECO:0000313" key="2">
    <source>
        <dbReference type="Proteomes" id="UP000078476"/>
    </source>
</evidence>
<dbReference type="EMBL" id="LUUI01000114">
    <property type="protein sequence ID" value="OAI14002.1"/>
    <property type="molecule type" value="Genomic_DNA"/>
</dbReference>